<evidence type="ECO:0000256" key="2">
    <source>
        <dbReference type="SAM" id="Phobius"/>
    </source>
</evidence>
<evidence type="ECO:0000256" key="1">
    <source>
        <dbReference type="SAM" id="MobiDB-lite"/>
    </source>
</evidence>
<evidence type="ECO:0000313" key="3">
    <source>
        <dbReference type="EMBL" id="KAJ8262898.1"/>
    </source>
</evidence>
<keyword evidence="2" id="KW-0472">Membrane</keyword>
<reference evidence="3" key="1">
    <citation type="journal article" date="2023" name="Science">
        <title>Genome structures resolve the early diversification of teleost fishes.</title>
        <authorList>
            <person name="Parey E."/>
            <person name="Louis A."/>
            <person name="Montfort J."/>
            <person name="Bouchez O."/>
            <person name="Roques C."/>
            <person name="Iampietro C."/>
            <person name="Lluch J."/>
            <person name="Castinel A."/>
            <person name="Donnadieu C."/>
            <person name="Desvignes T."/>
            <person name="Floi Bucao C."/>
            <person name="Jouanno E."/>
            <person name="Wen M."/>
            <person name="Mejri S."/>
            <person name="Dirks R."/>
            <person name="Jansen H."/>
            <person name="Henkel C."/>
            <person name="Chen W.J."/>
            <person name="Zahm M."/>
            <person name="Cabau C."/>
            <person name="Klopp C."/>
            <person name="Thompson A.W."/>
            <person name="Robinson-Rechavi M."/>
            <person name="Braasch I."/>
            <person name="Lecointre G."/>
            <person name="Bobe J."/>
            <person name="Postlethwait J.H."/>
            <person name="Berthelot C."/>
            <person name="Roest Crollius H."/>
            <person name="Guiguen Y."/>
        </authorList>
    </citation>
    <scope>NUCLEOTIDE SEQUENCE</scope>
    <source>
        <strain evidence="3">Concon-B</strain>
    </source>
</reference>
<protein>
    <submittedName>
        <fullName evidence="3">Uncharacterized protein</fullName>
    </submittedName>
</protein>
<feature type="region of interest" description="Disordered" evidence="1">
    <location>
        <begin position="203"/>
        <end position="243"/>
    </location>
</feature>
<dbReference type="EMBL" id="JAFJMO010000011">
    <property type="protein sequence ID" value="KAJ8262898.1"/>
    <property type="molecule type" value="Genomic_DNA"/>
</dbReference>
<dbReference type="Proteomes" id="UP001152803">
    <property type="component" value="Unassembled WGS sequence"/>
</dbReference>
<proteinExistence type="predicted"/>
<comment type="caution">
    <text evidence="3">The sequence shown here is derived from an EMBL/GenBank/DDBJ whole genome shotgun (WGS) entry which is preliminary data.</text>
</comment>
<keyword evidence="4" id="KW-1185">Reference proteome</keyword>
<dbReference type="AlphaFoldDB" id="A0A9Q1HUV9"/>
<evidence type="ECO:0000313" key="4">
    <source>
        <dbReference type="Proteomes" id="UP001152803"/>
    </source>
</evidence>
<feature type="compositionally biased region" description="Polar residues" evidence="1">
    <location>
        <begin position="218"/>
        <end position="243"/>
    </location>
</feature>
<keyword evidence="2" id="KW-0812">Transmembrane</keyword>
<feature type="transmembrane region" description="Helical" evidence="2">
    <location>
        <begin position="176"/>
        <end position="196"/>
    </location>
</feature>
<accession>A0A9Q1HUV9</accession>
<sequence>MTVVLHPATPTDGTVEQKKVSSRNWLNAKPTWTVYIVLLFLLSTVSSNPIHARTTSPPSTSAHPHTPHGGDIGSGGQCALCLDPECATHIVRICNGDDLFIWKNGMLGIENCCKDNLKPDEPCQLTNGSLVVQSDQPLSFEGNDSLSGGMKAFPTETVSCAGLDLPPGPKSLPGRAAIIGGIFGGVAIGVVIVIMVRKYGKKRRDRTGPQNAAPPDGNTENDNEMSPLQGQANGNVTQGPGNI</sequence>
<gene>
    <name evidence="3" type="ORF">COCON_G00153550</name>
</gene>
<keyword evidence="2" id="KW-1133">Transmembrane helix</keyword>
<organism evidence="3 4">
    <name type="scientific">Conger conger</name>
    <name type="common">Conger eel</name>
    <name type="synonym">Muraena conger</name>
    <dbReference type="NCBI Taxonomy" id="82655"/>
    <lineage>
        <taxon>Eukaryota</taxon>
        <taxon>Metazoa</taxon>
        <taxon>Chordata</taxon>
        <taxon>Craniata</taxon>
        <taxon>Vertebrata</taxon>
        <taxon>Euteleostomi</taxon>
        <taxon>Actinopterygii</taxon>
        <taxon>Neopterygii</taxon>
        <taxon>Teleostei</taxon>
        <taxon>Anguilliformes</taxon>
        <taxon>Congridae</taxon>
        <taxon>Conger</taxon>
    </lineage>
</organism>
<name>A0A9Q1HUV9_CONCO</name>